<feature type="domain" description="Rec21/ENK19" evidence="2">
    <location>
        <begin position="12"/>
        <end position="72"/>
    </location>
</feature>
<organism evidence="3">
    <name type="scientific">Ursus maritimus</name>
    <name type="common">Polar bear</name>
    <name type="synonym">Thalarctos maritimus</name>
    <dbReference type="NCBI Taxonomy" id="29073"/>
    <lineage>
        <taxon>Eukaryota</taxon>
        <taxon>Metazoa</taxon>
        <taxon>Chordata</taxon>
        <taxon>Craniata</taxon>
        <taxon>Vertebrata</taxon>
        <taxon>Euteleostomi</taxon>
        <taxon>Mammalia</taxon>
        <taxon>Eutheria</taxon>
        <taxon>Laurasiatheria</taxon>
        <taxon>Carnivora</taxon>
        <taxon>Caniformia</taxon>
        <taxon>Ursidae</taxon>
        <taxon>Ursus</taxon>
    </lineage>
</organism>
<feature type="compositionally biased region" description="Basic and acidic residues" evidence="1">
    <location>
        <begin position="87"/>
        <end position="97"/>
    </location>
</feature>
<feature type="compositionally biased region" description="Basic residues" evidence="1">
    <location>
        <begin position="76"/>
        <end position="86"/>
    </location>
</feature>
<protein>
    <recommendedName>
        <fullName evidence="2">Rec21/ENK19 domain-containing protein</fullName>
    </recommendedName>
</protein>
<evidence type="ECO:0000259" key="2">
    <source>
        <dbReference type="Pfam" id="PF15695"/>
    </source>
</evidence>
<dbReference type="Ensembl" id="ENSUMAT00000028898.1">
    <property type="protein sequence ID" value="ENSUMAP00000024394.1"/>
    <property type="gene ID" value="ENSUMAG00000017755.1"/>
</dbReference>
<dbReference type="Pfam" id="PF15695">
    <property type="entry name" value="HERV-K_REC"/>
    <property type="match status" value="1"/>
</dbReference>
<sequence>LSYRNKNTSIPCPETTKVVDVTWGQLKKLDQQATEVMQGVRAPSTPENRFLAYLAVVSQNSAKMPVGNVTALKTWAAKKRQRRKESKKSDLESDRSGLKLSSSMY</sequence>
<reference evidence="3" key="1">
    <citation type="submission" date="2019-03" db="UniProtKB">
        <authorList>
            <consortium name="Ensembl"/>
        </authorList>
    </citation>
    <scope>IDENTIFICATION</scope>
</reference>
<evidence type="ECO:0000256" key="1">
    <source>
        <dbReference type="SAM" id="MobiDB-lite"/>
    </source>
</evidence>
<evidence type="ECO:0000313" key="3">
    <source>
        <dbReference type="Ensembl" id="ENSUMAP00000024394"/>
    </source>
</evidence>
<dbReference type="GeneTree" id="ENSGT01140000286160"/>
<dbReference type="AlphaFoldDB" id="A0A452UU10"/>
<name>A0A452UU10_URSMA</name>
<feature type="region of interest" description="Disordered" evidence="1">
    <location>
        <begin position="76"/>
        <end position="105"/>
    </location>
</feature>
<dbReference type="InterPro" id="IPR059105">
    <property type="entry name" value="Rec21/ENK19"/>
</dbReference>
<accession>A0A452UU10</accession>
<proteinExistence type="predicted"/>